<evidence type="ECO:0000313" key="1">
    <source>
        <dbReference type="EMBL" id="RNA11368.1"/>
    </source>
</evidence>
<accession>A0A3M7QK81</accession>
<comment type="caution">
    <text evidence="1">The sequence shown here is derived from an EMBL/GenBank/DDBJ whole genome shotgun (WGS) entry which is preliminary data.</text>
</comment>
<protein>
    <submittedName>
        <fullName evidence="1">Uncharacterized protein</fullName>
    </submittedName>
</protein>
<dbReference type="AlphaFoldDB" id="A0A3M7QK81"/>
<sequence>MIWFIDKSLEHFNKLNFLNICKKLGLGKKESQTKKFSFHMNIFSYQINYDCVHWVFTTLKREQRGEKTKHIGDVNALQNAVAERTPLALILRFS</sequence>
<dbReference type="Proteomes" id="UP000276133">
    <property type="component" value="Unassembled WGS sequence"/>
</dbReference>
<proteinExistence type="predicted"/>
<reference evidence="1 2" key="1">
    <citation type="journal article" date="2018" name="Sci. Rep.">
        <title>Genomic signatures of local adaptation to the degree of environmental predictability in rotifers.</title>
        <authorList>
            <person name="Franch-Gras L."/>
            <person name="Hahn C."/>
            <person name="Garcia-Roger E.M."/>
            <person name="Carmona M.J."/>
            <person name="Serra M."/>
            <person name="Gomez A."/>
        </authorList>
    </citation>
    <scope>NUCLEOTIDE SEQUENCE [LARGE SCALE GENOMIC DNA]</scope>
    <source>
        <strain evidence="1">HYR1</strain>
    </source>
</reference>
<keyword evidence="2" id="KW-1185">Reference proteome</keyword>
<dbReference type="EMBL" id="REGN01005975">
    <property type="protein sequence ID" value="RNA11368.1"/>
    <property type="molecule type" value="Genomic_DNA"/>
</dbReference>
<evidence type="ECO:0000313" key="2">
    <source>
        <dbReference type="Proteomes" id="UP000276133"/>
    </source>
</evidence>
<gene>
    <name evidence="1" type="ORF">BpHYR1_038252</name>
</gene>
<name>A0A3M7QK81_BRAPC</name>
<organism evidence="1 2">
    <name type="scientific">Brachionus plicatilis</name>
    <name type="common">Marine rotifer</name>
    <name type="synonym">Brachionus muelleri</name>
    <dbReference type="NCBI Taxonomy" id="10195"/>
    <lineage>
        <taxon>Eukaryota</taxon>
        <taxon>Metazoa</taxon>
        <taxon>Spiralia</taxon>
        <taxon>Gnathifera</taxon>
        <taxon>Rotifera</taxon>
        <taxon>Eurotatoria</taxon>
        <taxon>Monogononta</taxon>
        <taxon>Pseudotrocha</taxon>
        <taxon>Ploima</taxon>
        <taxon>Brachionidae</taxon>
        <taxon>Brachionus</taxon>
    </lineage>
</organism>